<keyword evidence="3" id="KW-1185">Reference proteome</keyword>
<name>A0AA89BN15_9ASTE</name>
<evidence type="ECO:0000256" key="1">
    <source>
        <dbReference type="SAM" id="Phobius"/>
    </source>
</evidence>
<evidence type="ECO:0000313" key="2">
    <source>
        <dbReference type="EMBL" id="KAK3037516.1"/>
    </source>
</evidence>
<proteinExistence type="predicted"/>
<organism evidence="2 3">
    <name type="scientific">Escallonia herrerae</name>
    <dbReference type="NCBI Taxonomy" id="1293975"/>
    <lineage>
        <taxon>Eukaryota</taxon>
        <taxon>Viridiplantae</taxon>
        <taxon>Streptophyta</taxon>
        <taxon>Embryophyta</taxon>
        <taxon>Tracheophyta</taxon>
        <taxon>Spermatophyta</taxon>
        <taxon>Magnoliopsida</taxon>
        <taxon>eudicotyledons</taxon>
        <taxon>Gunneridae</taxon>
        <taxon>Pentapetalae</taxon>
        <taxon>asterids</taxon>
        <taxon>campanulids</taxon>
        <taxon>Escalloniales</taxon>
        <taxon>Escalloniaceae</taxon>
        <taxon>Escallonia</taxon>
    </lineage>
</organism>
<keyword evidence="1" id="KW-1133">Transmembrane helix</keyword>
<dbReference type="PANTHER" id="PTHR34665">
    <property type="entry name" value="DUF3741 DOMAIN-CONTAINING PROTEIN"/>
    <property type="match status" value="1"/>
</dbReference>
<protein>
    <submittedName>
        <fullName evidence="2">Uncharacterized protein</fullName>
    </submittedName>
</protein>
<gene>
    <name evidence="2" type="ORF">RJ639_030324</name>
</gene>
<evidence type="ECO:0000313" key="3">
    <source>
        <dbReference type="Proteomes" id="UP001188597"/>
    </source>
</evidence>
<sequence length="328" mass="36752">MASLRVSKRNEAVSFGWASIIVEISRNDPRHRVRVNEVRKIFPKVSSGSLIWITVDCREEPVIKIVLPYFHMDHLVDLVLVCSLGCCGVVWLGPSLCSLEVGVKALISVLVLVGFLGFLGVFLPTIEGQRLGIKSGGAILVQTAAKTVRKKPKQEDAEQQHDLEILKAVAQAWHDHSINSNSTSRQMSEFDAHPMNFKSRPPRFKLEAMSKPSSSARDNASSWDFGQSLWDSYEIVTVSKKLEAGLVLDDHQFFAPDGAIGCHLGDLVKKMCLTRVLLDFSVVYVACIDCVYCFILRPPRRRISGHFFLHSYKSLKQTTPEGRRMAWI</sequence>
<dbReference type="Proteomes" id="UP001188597">
    <property type="component" value="Unassembled WGS sequence"/>
</dbReference>
<comment type="caution">
    <text evidence="2">The sequence shown here is derived from an EMBL/GenBank/DDBJ whole genome shotgun (WGS) entry which is preliminary data.</text>
</comment>
<dbReference type="EMBL" id="JAVXUP010000121">
    <property type="protein sequence ID" value="KAK3037516.1"/>
    <property type="molecule type" value="Genomic_DNA"/>
</dbReference>
<feature type="transmembrane region" description="Helical" evidence="1">
    <location>
        <begin position="105"/>
        <end position="126"/>
    </location>
</feature>
<dbReference type="PANTHER" id="PTHR34665:SF1">
    <property type="entry name" value="OS02G0595200 PROTEIN"/>
    <property type="match status" value="1"/>
</dbReference>
<keyword evidence="1" id="KW-0472">Membrane</keyword>
<dbReference type="AlphaFoldDB" id="A0AA89BN15"/>
<keyword evidence="1" id="KW-0812">Transmembrane</keyword>
<feature type="transmembrane region" description="Helical" evidence="1">
    <location>
        <begin position="75"/>
        <end position="93"/>
    </location>
</feature>
<reference evidence="2" key="1">
    <citation type="submission" date="2022-12" db="EMBL/GenBank/DDBJ databases">
        <title>Draft genome assemblies for two species of Escallonia (Escalloniales).</title>
        <authorList>
            <person name="Chanderbali A."/>
            <person name="Dervinis C."/>
            <person name="Anghel I."/>
            <person name="Soltis D."/>
            <person name="Soltis P."/>
            <person name="Zapata F."/>
        </authorList>
    </citation>
    <scope>NUCLEOTIDE SEQUENCE</scope>
    <source>
        <strain evidence="2">UCBG64.0493</strain>
        <tissue evidence="2">Leaf</tissue>
    </source>
</reference>
<accession>A0AA89BN15</accession>
<feature type="transmembrane region" description="Helical" evidence="1">
    <location>
        <begin position="276"/>
        <end position="297"/>
    </location>
</feature>